<dbReference type="VEuPathDB" id="FungiDB:PC9H_008129"/>
<organism evidence="3 4">
    <name type="scientific">Pleurotus ostreatus</name>
    <name type="common">Oyster mushroom</name>
    <name type="synonym">White-rot fungus</name>
    <dbReference type="NCBI Taxonomy" id="5322"/>
    <lineage>
        <taxon>Eukaryota</taxon>
        <taxon>Fungi</taxon>
        <taxon>Dikarya</taxon>
        <taxon>Basidiomycota</taxon>
        <taxon>Agaricomycotina</taxon>
        <taxon>Agaricomycetes</taxon>
        <taxon>Agaricomycetidae</taxon>
        <taxon>Agaricales</taxon>
        <taxon>Pleurotineae</taxon>
        <taxon>Pleurotaceae</taxon>
        <taxon>Pleurotus</taxon>
    </lineage>
</organism>
<protein>
    <submittedName>
        <fullName evidence="3">Uncharacterized protein</fullName>
    </submittedName>
</protein>
<evidence type="ECO:0000313" key="3">
    <source>
        <dbReference type="EMBL" id="KAF7428897.1"/>
    </source>
</evidence>
<keyword evidence="4" id="KW-1185">Reference proteome</keyword>
<dbReference type="GeneID" id="59377947"/>
<reference evidence="3" key="1">
    <citation type="submission" date="2019-07" db="EMBL/GenBank/DDBJ databases">
        <authorList>
            <person name="Palmer J.M."/>
        </authorList>
    </citation>
    <scope>NUCLEOTIDE SEQUENCE</scope>
    <source>
        <strain evidence="3">PC9</strain>
    </source>
</reference>
<sequence length="319" mass="35328">MSAHYPAYSHTYSPPPPFSALDFYNQFHRDHSHSDLTLPQSSPYASPNLAGRYLSRGASISKNVPADKLLEEKGTEKAGMKEIPLNSPSIHAQPPHYRHNDFECQHGHRQGGSGACPYAYPSHNLRSYGDGFDYDGPDAEKRCHSDRLRRILLPILVVLIIIVGIFTLNACLVSSGVMASWGDWDWKGVGEWKGIVGEHQGVVATSANNGTHLDIPVPQGTIAVSATLGFGDKFDYLAISLTPVFRQQRRIQTAMMLNTSVRPVTLGPHTPSNPRIAQERLLKYVFCRVILPASTKGRERSAKDIQGPKRGRDVHMHME</sequence>
<proteinExistence type="predicted"/>
<dbReference type="Proteomes" id="UP000623687">
    <property type="component" value="Unassembled WGS sequence"/>
</dbReference>
<evidence type="ECO:0000256" key="2">
    <source>
        <dbReference type="SAM" id="Phobius"/>
    </source>
</evidence>
<keyword evidence="2" id="KW-1133">Transmembrane helix</keyword>
<feature type="transmembrane region" description="Helical" evidence="2">
    <location>
        <begin position="151"/>
        <end position="170"/>
    </location>
</feature>
<dbReference type="RefSeq" id="XP_036631269.1">
    <property type="nucleotide sequence ID" value="XM_036777649.1"/>
</dbReference>
<gene>
    <name evidence="3" type="ORF">PC9H_008129</name>
</gene>
<evidence type="ECO:0000256" key="1">
    <source>
        <dbReference type="SAM" id="MobiDB-lite"/>
    </source>
</evidence>
<comment type="caution">
    <text evidence="3">The sequence shown here is derived from an EMBL/GenBank/DDBJ whole genome shotgun (WGS) entry which is preliminary data.</text>
</comment>
<keyword evidence="2" id="KW-0812">Transmembrane</keyword>
<dbReference type="EMBL" id="JACETU010000005">
    <property type="protein sequence ID" value="KAF7428897.1"/>
    <property type="molecule type" value="Genomic_DNA"/>
</dbReference>
<keyword evidence="2" id="KW-0472">Membrane</keyword>
<dbReference type="AlphaFoldDB" id="A0A8H7DS66"/>
<dbReference type="OrthoDB" id="2969816at2759"/>
<accession>A0A8H7DS66</accession>
<evidence type="ECO:0000313" key="4">
    <source>
        <dbReference type="Proteomes" id="UP000623687"/>
    </source>
</evidence>
<feature type="region of interest" description="Disordered" evidence="1">
    <location>
        <begin position="297"/>
        <end position="319"/>
    </location>
</feature>
<name>A0A8H7DS66_PLEOS</name>